<protein>
    <submittedName>
        <fullName evidence="1">Uncharacterized protein</fullName>
    </submittedName>
</protein>
<evidence type="ECO:0000313" key="1">
    <source>
        <dbReference type="EMBL" id="AOS63715.1"/>
    </source>
</evidence>
<dbReference type="AlphaFoldDB" id="A0AAC9HQT2"/>
<reference evidence="2" key="1">
    <citation type="submission" date="2016-03" db="EMBL/GenBank/DDBJ databases">
        <title>Complete genome sequence of the type strain Actinoalloteichus hymeniacidonis DSM 45092.</title>
        <authorList>
            <person name="Schaffert L."/>
            <person name="Albersmeier A."/>
            <person name="Winkler A."/>
            <person name="Kalinowski J."/>
            <person name="Zotchev S."/>
            <person name="Ruckert C."/>
        </authorList>
    </citation>
    <scope>NUCLEOTIDE SEQUENCE [LARGE SCALE GENOMIC DNA]</scope>
    <source>
        <strain evidence="2">HPA177(T) (DSM 45092(T))</strain>
    </source>
</reference>
<dbReference type="RefSeq" id="WP_069853709.1">
    <property type="nucleotide sequence ID" value="NZ_JACHIS010000001.1"/>
</dbReference>
<organism evidence="1 2">
    <name type="scientific">Actinoalloteichus hymeniacidonis</name>
    <dbReference type="NCBI Taxonomy" id="340345"/>
    <lineage>
        <taxon>Bacteria</taxon>
        <taxon>Bacillati</taxon>
        <taxon>Actinomycetota</taxon>
        <taxon>Actinomycetes</taxon>
        <taxon>Pseudonocardiales</taxon>
        <taxon>Pseudonocardiaceae</taxon>
        <taxon>Actinoalloteichus</taxon>
    </lineage>
</organism>
<accession>A0AAC9HQT2</accession>
<sequence length="216" mass="23261">MSDEHVARIDVSRLPEDLVALIDRLGTGDRLLIARDGDVIATISSTTASIEDDAGPVPADEAVCEPAMDFGDVLVVATAMKLSASARASLSAQLGPDYIVLDMHAAPRTADVLLVPPVSPQLIASLRTVYPKARVVVAEIEDRELGITYQGPVRRMLDAGAQTYLMSTTIPRLAEQLDHAITQSQQLSLGNTARLEIEAERDPRVNSKNHTDRPFA</sequence>
<name>A0AAC9HQT2_9PSEU</name>
<proteinExistence type="predicted"/>
<dbReference type="KEGG" id="ahm:TL08_14510"/>
<keyword evidence="2" id="KW-1185">Reference proteome</keyword>
<dbReference type="Proteomes" id="UP000095210">
    <property type="component" value="Chromosome"/>
</dbReference>
<dbReference type="EMBL" id="CP014859">
    <property type="protein sequence ID" value="AOS63715.1"/>
    <property type="molecule type" value="Genomic_DNA"/>
</dbReference>
<gene>
    <name evidence="1" type="ORF">TL08_14510</name>
</gene>
<evidence type="ECO:0000313" key="2">
    <source>
        <dbReference type="Proteomes" id="UP000095210"/>
    </source>
</evidence>